<evidence type="ECO:0000256" key="1">
    <source>
        <dbReference type="SAM" id="Phobius"/>
    </source>
</evidence>
<feature type="transmembrane region" description="Helical" evidence="1">
    <location>
        <begin position="17"/>
        <end position="33"/>
    </location>
</feature>
<dbReference type="AlphaFoldDB" id="A0A9N9QM63"/>
<keyword evidence="1" id="KW-0812">Transmembrane</keyword>
<evidence type="ECO:0000313" key="3">
    <source>
        <dbReference type="Proteomes" id="UP001152799"/>
    </source>
</evidence>
<keyword evidence="1" id="KW-0472">Membrane</keyword>
<organism evidence="2 3">
    <name type="scientific">Ceutorhynchus assimilis</name>
    <name type="common">cabbage seed weevil</name>
    <dbReference type="NCBI Taxonomy" id="467358"/>
    <lineage>
        <taxon>Eukaryota</taxon>
        <taxon>Metazoa</taxon>
        <taxon>Ecdysozoa</taxon>
        <taxon>Arthropoda</taxon>
        <taxon>Hexapoda</taxon>
        <taxon>Insecta</taxon>
        <taxon>Pterygota</taxon>
        <taxon>Neoptera</taxon>
        <taxon>Endopterygota</taxon>
        <taxon>Coleoptera</taxon>
        <taxon>Polyphaga</taxon>
        <taxon>Cucujiformia</taxon>
        <taxon>Curculionidae</taxon>
        <taxon>Ceutorhynchinae</taxon>
        <taxon>Ceutorhynchus</taxon>
    </lineage>
</organism>
<evidence type="ECO:0000313" key="2">
    <source>
        <dbReference type="EMBL" id="CAG9771236.1"/>
    </source>
</evidence>
<dbReference type="Proteomes" id="UP001152799">
    <property type="component" value="Chromosome 7"/>
</dbReference>
<reference evidence="2" key="1">
    <citation type="submission" date="2022-01" db="EMBL/GenBank/DDBJ databases">
        <authorList>
            <person name="King R."/>
        </authorList>
    </citation>
    <scope>NUCLEOTIDE SEQUENCE</scope>
</reference>
<dbReference type="EMBL" id="OU892283">
    <property type="protein sequence ID" value="CAG9771236.1"/>
    <property type="molecule type" value="Genomic_DNA"/>
</dbReference>
<protein>
    <submittedName>
        <fullName evidence="2">Uncharacterized protein</fullName>
    </submittedName>
</protein>
<gene>
    <name evidence="2" type="ORF">CEUTPL_LOCUS11674</name>
</gene>
<keyword evidence="1" id="KW-1133">Transmembrane helix</keyword>
<keyword evidence="3" id="KW-1185">Reference proteome</keyword>
<name>A0A9N9QM63_9CUCU</name>
<sequence>MCFCKWLPLPMPGEETMLIYIIISILFGIYLRYTEALIPTTEITINSLDQCNRKNNTNLDVSIGVKWLENHTFQINGHLHLNFDIDDSIDLNVVKLDREGGVKRRYLKEVKLCKLLDRAVRNRLDKSGRVFVKPMCPIKAQKFEVDQVAMGDSSSILGVPYRFLNHPMQIELSRNGDTLACLEFDLKSKLKILQTVN</sequence>
<accession>A0A9N9QM63</accession>
<proteinExistence type="predicted"/>